<dbReference type="SUPFAM" id="SSF51735">
    <property type="entry name" value="NAD(P)-binding Rossmann-fold domains"/>
    <property type="match status" value="1"/>
</dbReference>
<name>A0A6J4RE26_9ACTN</name>
<dbReference type="Gene3D" id="3.40.50.720">
    <property type="entry name" value="NAD(P)-binding Rossmann-like Domain"/>
    <property type="match status" value="1"/>
</dbReference>
<dbReference type="PANTHER" id="PTHR44154">
    <property type="entry name" value="QUINONE OXIDOREDUCTASE"/>
    <property type="match status" value="1"/>
</dbReference>
<sequence length="312" mass="32364">MRAVLVDRGAPANLSLGEMRETTPAPSEALVRVAAISLNRGEVRRAQEAEPGFNPGWDLAGTVERPAADGTGPQTGARVVGFLPSGAWAELAAVPINALAELPERVSFEQAATLPVAGLTALYTLEKGGGMLGRSVLITGASGGAGHFAVQLARLSGARVVALVRREEHKELVREAGAHQVVVGESAEGAGRFGSYHLILESVGGRVLGDAMSMLAPGGICVTFGSSGEPETSFDARSFYLAGGVKLYGFIVFHEVLAHPASDGLARLSRLVDEGRLVPHVSVEAPWEEVGEVAQKLLDRGYTGKAVLSVGG</sequence>
<keyword evidence="1" id="KW-0521">NADP</keyword>
<dbReference type="InterPro" id="IPR011032">
    <property type="entry name" value="GroES-like_sf"/>
</dbReference>
<dbReference type="SMART" id="SM00829">
    <property type="entry name" value="PKS_ER"/>
    <property type="match status" value="1"/>
</dbReference>
<dbReference type="InterPro" id="IPR036291">
    <property type="entry name" value="NAD(P)-bd_dom_sf"/>
</dbReference>
<feature type="domain" description="Enoyl reductase (ER)" evidence="2">
    <location>
        <begin position="9"/>
        <end position="308"/>
    </location>
</feature>
<protein>
    <submittedName>
        <fullName evidence="3">Oxidoreductase</fullName>
    </submittedName>
</protein>
<accession>A0A6J4RE26</accession>
<dbReference type="SUPFAM" id="SSF50129">
    <property type="entry name" value="GroES-like"/>
    <property type="match status" value="1"/>
</dbReference>
<evidence type="ECO:0000313" key="3">
    <source>
        <dbReference type="EMBL" id="CAA9466469.1"/>
    </source>
</evidence>
<evidence type="ECO:0000256" key="1">
    <source>
        <dbReference type="ARBA" id="ARBA00022857"/>
    </source>
</evidence>
<dbReference type="Gene3D" id="3.90.180.10">
    <property type="entry name" value="Medium-chain alcohol dehydrogenases, catalytic domain"/>
    <property type="match status" value="1"/>
</dbReference>
<reference evidence="3" key="1">
    <citation type="submission" date="2020-02" db="EMBL/GenBank/DDBJ databases">
        <authorList>
            <person name="Meier V. D."/>
        </authorList>
    </citation>
    <scope>NUCLEOTIDE SEQUENCE</scope>
    <source>
        <strain evidence="3">AVDCRST_MAG28</strain>
    </source>
</reference>
<dbReference type="CDD" id="cd08270">
    <property type="entry name" value="MDR4"/>
    <property type="match status" value="1"/>
</dbReference>
<dbReference type="GO" id="GO:0016491">
    <property type="term" value="F:oxidoreductase activity"/>
    <property type="evidence" value="ECO:0007669"/>
    <property type="project" value="InterPro"/>
</dbReference>
<dbReference type="InterPro" id="IPR051603">
    <property type="entry name" value="Zinc-ADH_QOR/CCCR"/>
</dbReference>
<proteinExistence type="predicted"/>
<dbReference type="Pfam" id="PF08240">
    <property type="entry name" value="ADH_N"/>
    <property type="match status" value="1"/>
</dbReference>
<organism evidence="3">
    <name type="scientific">uncultured Rubrobacteraceae bacterium</name>
    <dbReference type="NCBI Taxonomy" id="349277"/>
    <lineage>
        <taxon>Bacteria</taxon>
        <taxon>Bacillati</taxon>
        <taxon>Actinomycetota</taxon>
        <taxon>Rubrobacteria</taxon>
        <taxon>Rubrobacterales</taxon>
        <taxon>Rubrobacteraceae</taxon>
        <taxon>environmental samples</taxon>
    </lineage>
</organism>
<dbReference type="InterPro" id="IPR013149">
    <property type="entry name" value="ADH-like_C"/>
</dbReference>
<evidence type="ECO:0000259" key="2">
    <source>
        <dbReference type="SMART" id="SM00829"/>
    </source>
</evidence>
<dbReference type="AlphaFoldDB" id="A0A6J4RE26"/>
<dbReference type="PANTHER" id="PTHR44154:SF1">
    <property type="entry name" value="QUINONE OXIDOREDUCTASE"/>
    <property type="match status" value="1"/>
</dbReference>
<dbReference type="EMBL" id="CADCVE010000106">
    <property type="protein sequence ID" value="CAA9466469.1"/>
    <property type="molecule type" value="Genomic_DNA"/>
</dbReference>
<dbReference type="InterPro" id="IPR020843">
    <property type="entry name" value="ER"/>
</dbReference>
<gene>
    <name evidence="3" type="ORF">AVDCRST_MAG28-4145</name>
</gene>
<dbReference type="InterPro" id="IPR013154">
    <property type="entry name" value="ADH-like_N"/>
</dbReference>
<dbReference type="Pfam" id="PF00107">
    <property type="entry name" value="ADH_zinc_N"/>
    <property type="match status" value="1"/>
</dbReference>